<dbReference type="SMART" id="SM00086">
    <property type="entry name" value="PAC"/>
    <property type="match status" value="2"/>
</dbReference>
<dbReference type="InterPro" id="IPR003661">
    <property type="entry name" value="HisK_dim/P_dom"/>
</dbReference>
<dbReference type="InterPro" id="IPR013655">
    <property type="entry name" value="PAS_fold_3"/>
</dbReference>
<comment type="caution">
    <text evidence="10">The sequence shown here is derived from an EMBL/GenBank/DDBJ whole genome shotgun (WGS) entry which is preliminary data.</text>
</comment>
<evidence type="ECO:0000313" key="12">
    <source>
        <dbReference type="Proteomes" id="UP000461010"/>
    </source>
</evidence>
<keyword evidence="5" id="KW-0418">Kinase</keyword>
<keyword evidence="6" id="KW-0812">Transmembrane</keyword>
<feature type="domain" description="Histidine kinase" evidence="7">
    <location>
        <begin position="632"/>
        <end position="845"/>
    </location>
</feature>
<dbReference type="SUPFAM" id="SSF47384">
    <property type="entry name" value="Homodimeric domain of signal transducing histidine kinase"/>
    <property type="match status" value="1"/>
</dbReference>
<feature type="domain" description="PAS" evidence="8">
    <location>
        <begin position="508"/>
        <end position="545"/>
    </location>
</feature>
<dbReference type="InterPro" id="IPR001610">
    <property type="entry name" value="PAC"/>
</dbReference>
<keyword evidence="3" id="KW-0597">Phosphoprotein</keyword>
<dbReference type="Pfam" id="PF02518">
    <property type="entry name" value="HATPase_c"/>
    <property type="match status" value="1"/>
</dbReference>
<protein>
    <recommendedName>
        <fullName evidence="2">histidine kinase</fullName>
        <ecNumber evidence="2">2.7.13.3</ecNumber>
    </recommendedName>
</protein>
<keyword evidence="12" id="KW-1185">Reference proteome</keyword>
<dbReference type="PROSITE" id="PS50109">
    <property type="entry name" value="HIS_KIN"/>
    <property type="match status" value="1"/>
</dbReference>
<organism evidence="10 13">
    <name type="scientific">Poseidonibacter ostreae</name>
    <dbReference type="NCBI Taxonomy" id="2654171"/>
    <lineage>
        <taxon>Bacteria</taxon>
        <taxon>Pseudomonadati</taxon>
        <taxon>Campylobacterota</taxon>
        <taxon>Epsilonproteobacteria</taxon>
        <taxon>Campylobacterales</taxon>
        <taxon>Arcobacteraceae</taxon>
        <taxon>Poseidonibacter</taxon>
    </lineage>
</organism>
<dbReference type="RefSeq" id="WP_152189196.1">
    <property type="nucleotide sequence ID" value="NZ_WFKI01000009.1"/>
</dbReference>
<evidence type="ECO:0000256" key="3">
    <source>
        <dbReference type="ARBA" id="ARBA00022553"/>
    </source>
</evidence>
<feature type="transmembrane region" description="Helical" evidence="6">
    <location>
        <begin position="304"/>
        <end position="326"/>
    </location>
</feature>
<dbReference type="Gene3D" id="1.10.287.130">
    <property type="match status" value="1"/>
</dbReference>
<reference evidence="12 13" key="1">
    <citation type="submission" date="2019-10" db="EMBL/GenBank/DDBJ databases">
        <title>Poseidonibacter ostreae sp. nov., isolated from the gut of the Ostrea denselamellosa.</title>
        <authorList>
            <person name="Choi A."/>
        </authorList>
    </citation>
    <scope>NUCLEOTIDE SEQUENCE [LARGE SCALE GENOMIC DNA]</scope>
    <source>
        <strain evidence="10 13">SJOD-M-33</strain>
        <strain evidence="11 12">SJOD-M-5</strain>
    </source>
</reference>
<keyword evidence="6" id="KW-1133">Transmembrane helix</keyword>
<dbReference type="PANTHER" id="PTHR43304">
    <property type="entry name" value="PHYTOCHROME-LIKE PROTEIN CPH1"/>
    <property type="match status" value="1"/>
</dbReference>
<evidence type="ECO:0000256" key="2">
    <source>
        <dbReference type="ARBA" id="ARBA00012438"/>
    </source>
</evidence>
<comment type="catalytic activity">
    <reaction evidence="1">
        <text>ATP + protein L-histidine = ADP + protein N-phospho-L-histidine.</text>
        <dbReference type="EC" id="2.7.13.3"/>
    </reaction>
</comment>
<keyword evidence="4" id="KW-0808">Transferase</keyword>
<name>A0A6L4WT75_9BACT</name>
<dbReference type="InterPro" id="IPR036097">
    <property type="entry name" value="HisK_dim/P_sf"/>
</dbReference>
<dbReference type="Gene3D" id="3.30.565.10">
    <property type="entry name" value="Histidine kinase-like ATPase, C-terminal domain"/>
    <property type="match status" value="1"/>
</dbReference>
<dbReference type="Pfam" id="PF00512">
    <property type="entry name" value="HisKA"/>
    <property type="match status" value="1"/>
</dbReference>
<dbReference type="InterPro" id="IPR000014">
    <property type="entry name" value="PAS"/>
</dbReference>
<dbReference type="EMBL" id="WFKK01000017">
    <property type="protein sequence ID" value="KAB7889077.1"/>
    <property type="molecule type" value="Genomic_DNA"/>
</dbReference>
<dbReference type="EC" id="2.7.13.3" evidence="2"/>
<proteinExistence type="predicted"/>
<dbReference type="PROSITE" id="PS50113">
    <property type="entry name" value="PAC"/>
    <property type="match status" value="1"/>
</dbReference>
<evidence type="ECO:0000259" key="8">
    <source>
        <dbReference type="PROSITE" id="PS50112"/>
    </source>
</evidence>
<dbReference type="PROSITE" id="PS50112">
    <property type="entry name" value="PAS"/>
    <property type="match status" value="2"/>
</dbReference>
<dbReference type="NCBIfam" id="TIGR00229">
    <property type="entry name" value="sensory_box"/>
    <property type="match status" value="2"/>
</dbReference>
<evidence type="ECO:0000256" key="4">
    <source>
        <dbReference type="ARBA" id="ARBA00022679"/>
    </source>
</evidence>
<evidence type="ECO:0000259" key="7">
    <source>
        <dbReference type="PROSITE" id="PS50109"/>
    </source>
</evidence>
<evidence type="ECO:0000256" key="1">
    <source>
        <dbReference type="ARBA" id="ARBA00000085"/>
    </source>
</evidence>
<dbReference type="SMART" id="SM00091">
    <property type="entry name" value="PAS"/>
    <property type="match status" value="1"/>
</dbReference>
<dbReference type="InterPro" id="IPR036890">
    <property type="entry name" value="HATPase_C_sf"/>
</dbReference>
<gene>
    <name evidence="11" type="ORF">GBG18_05660</name>
    <name evidence="10" type="ORF">GBG19_07040</name>
</gene>
<dbReference type="InterPro" id="IPR003594">
    <property type="entry name" value="HATPase_dom"/>
</dbReference>
<dbReference type="Gene3D" id="3.30.450.20">
    <property type="entry name" value="PAS domain"/>
    <property type="match status" value="2"/>
</dbReference>
<evidence type="ECO:0000256" key="6">
    <source>
        <dbReference type="SAM" id="Phobius"/>
    </source>
</evidence>
<feature type="domain" description="PAS" evidence="8">
    <location>
        <begin position="350"/>
        <end position="421"/>
    </location>
</feature>
<keyword evidence="6" id="KW-0472">Membrane</keyword>
<dbReference type="SUPFAM" id="SSF55874">
    <property type="entry name" value="ATPase domain of HSP90 chaperone/DNA topoisomerase II/histidine kinase"/>
    <property type="match status" value="1"/>
</dbReference>
<dbReference type="Proteomes" id="UP000461010">
    <property type="component" value="Unassembled WGS sequence"/>
</dbReference>
<evidence type="ECO:0000259" key="9">
    <source>
        <dbReference type="PROSITE" id="PS50113"/>
    </source>
</evidence>
<sequence>MFLKKKKFYTLSDIQNQIVYTPLIFVIFLAFISSLVTFLFFSYQEKNKTKLLVQSETFYKKEELKNYISNIKYNTSANFDDIEIELSNNVYELNGYIKSSKFEHKKLHLEKLEEYITSIEKEKDIKFLLFDTKNYDVLHGRALVENLARLTNSKINTNKFRKHMLNNIQYMGDNNLMYWIDNKKQNIQLSYFKYVKEKELFLGAFSKVDDMNLLTKKVIYDTIIAKSKNINNAYFCFYDKNKQTVFNYYGKGKELSINKIDDFKSIKEKSLAYTFQKYQYEIFVKETFLEDEIRKIKGDYEYKIIMSLLTIIFVALLLITTSNLFARFINTIFNRYNKRIETKSILYKKWKDRYELAIIASNDGLWDINLDTNEIFFSNKWLDMFGYKRDDVQNFEQWLALIHKDDKEKVLKKFEAHVKSKTDNFTCEYRLKAKSNQYKWILVRGKAFKKDNSNRMLMMSMDIDSRMKLTKELRNVELLTDFGRIVVFRWLNDEKLTVKFVSNSISTYGYKANDFLNGNIEYFKLVHKDDISKLQEVIQKAIKDDVTSFTNIHRIIDSSNNIKWVYNRTILIKDDHGKVISLYGYLNDITKMKLNEEELKQKVEIEVDKNIKKDRLLVQQNKLASMGEMLGNISHQWRQPLNNINLLLYFIRDNFENFSKEELNDSIKSAKIQIDYMSQTIDDFRNFYQPTKDKKVFDIKDSITKSSKIINSLFERNNIALEIKGIDIKIDSYENEFEQVIVNILNNASDAKLIKDKKEKFKAKVLINVSKDEEHIIISISNNCGNAKQSVLEKMFEPYFTTKFENQGTGIGLYMSKTIIEKNMQGTIEAFNKEDGVEFIIKLKC</sequence>
<dbReference type="Proteomes" id="UP000472839">
    <property type="component" value="Unassembled WGS sequence"/>
</dbReference>
<dbReference type="Pfam" id="PF08447">
    <property type="entry name" value="PAS_3"/>
    <property type="match status" value="2"/>
</dbReference>
<dbReference type="PANTHER" id="PTHR43304:SF1">
    <property type="entry name" value="PAC DOMAIN-CONTAINING PROTEIN"/>
    <property type="match status" value="1"/>
</dbReference>
<accession>A0A6L4WT75</accession>
<dbReference type="EMBL" id="WFKJ01000012">
    <property type="protein sequence ID" value="KAB7891784.1"/>
    <property type="molecule type" value="Genomic_DNA"/>
</dbReference>
<dbReference type="SUPFAM" id="SSF55785">
    <property type="entry name" value="PYP-like sensor domain (PAS domain)"/>
    <property type="match status" value="2"/>
</dbReference>
<dbReference type="GO" id="GO:0000155">
    <property type="term" value="F:phosphorelay sensor kinase activity"/>
    <property type="evidence" value="ECO:0007669"/>
    <property type="project" value="InterPro"/>
</dbReference>
<evidence type="ECO:0000256" key="5">
    <source>
        <dbReference type="ARBA" id="ARBA00022777"/>
    </source>
</evidence>
<feature type="transmembrane region" description="Helical" evidence="6">
    <location>
        <begin position="20"/>
        <end position="41"/>
    </location>
</feature>
<dbReference type="InterPro" id="IPR035965">
    <property type="entry name" value="PAS-like_dom_sf"/>
</dbReference>
<dbReference type="SMART" id="SM00388">
    <property type="entry name" value="HisKA"/>
    <property type="match status" value="1"/>
</dbReference>
<dbReference type="InterPro" id="IPR005467">
    <property type="entry name" value="His_kinase_dom"/>
</dbReference>
<evidence type="ECO:0000313" key="13">
    <source>
        <dbReference type="Proteomes" id="UP000472839"/>
    </source>
</evidence>
<feature type="domain" description="PAC" evidence="9">
    <location>
        <begin position="549"/>
        <end position="601"/>
    </location>
</feature>
<dbReference type="InterPro" id="IPR052162">
    <property type="entry name" value="Sensor_kinase/Photoreceptor"/>
</dbReference>
<dbReference type="InterPro" id="IPR000700">
    <property type="entry name" value="PAS-assoc_C"/>
</dbReference>
<dbReference type="CDD" id="cd00082">
    <property type="entry name" value="HisKA"/>
    <property type="match status" value="1"/>
</dbReference>
<dbReference type="AlphaFoldDB" id="A0A6L4WT75"/>
<dbReference type="CDD" id="cd00130">
    <property type="entry name" value="PAS"/>
    <property type="match status" value="1"/>
</dbReference>
<evidence type="ECO:0000313" key="11">
    <source>
        <dbReference type="EMBL" id="KAB7891784.1"/>
    </source>
</evidence>
<evidence type="ECO:0000313" key="10">
    <source>
        <dbReference type="EMBL" id="KAB7889077.1"/>
    </source>
</evidence>